<dbReference type="InterPro" id="IPR057394">
    <property type="entry name" value="PIGBOS1"/>
</dbReference>
<feature type="compositionally biased region" description="Basic and acidic residues" evidence="1">
    <location>
        <begin position="52"/>
        <end position="74"/>
    </location>
</feature>
<dbReference type="Proteomes" id="UP000654370">
    <property type="component" value="Unassembled WGS sequence"/>
</dbReference>
<dbReference type="AlphaFoldDB" id="A0A8H7PWY5"/>
<sequence length="89" mass="10041">MPAGHPSQNNKSRKSVMSFFQRSIPIVTCIVVGVATGVYVFDPLLKQYEKDTHGTWKKPGDEQRIEKVKQEHPIIQKIEGSQSKSEKST</sequence>
<comment type="caution">
    <text evidence="3">The sequence shown here is derived from an EMBL/GenBank/DDBJ whole genome shotgun (WGS) entry which is preliminary data.</text>
</comment>
<proteinExistence type="predicted"/>
<keyword evidence="4" id="KW-1185">Reference proteome</keyword>
<keyword evidence="2" id="KW-0812">Transmembrane</keyword>
<keyword evidence="2" id="KW-0472">Membrane</keyword>
<evidence type="ECO:0000256" key="2">
    <source>
        <dbReference type="SAM" id="Phobius"/>
    </source>
</evidence>
<evidence type="ECO:0000313" key="3">
    <source>
        <dbReference type="EMBL" id="KAG2182159.1"/>
    </source>
</evidence>
<dbReference type="Pfam" id="PF23670">
    <property type="entry name" value="PIGBOS1"/>
    <property type="match status" value="1"/>
</dbReference>
<keyword evidence="2" id="KW-1133">Transmembrane helix</keyword>
<name>A0A8H7PWY5_MORIS</name>
<protein>
    <submittedName>
        <fullName evidence="3">Uncharacterized protein</fullName>
    </submittedName>
</protein>
<gene>
    <name evidence="3" type="ORF">INT43_007086</name>
</gene>
<feature type="transmembrane region" description="Helical" evidence="2">
    <location>
        <begin position="20"/>
        <end position="41"/>
    </location>
</feature>
<dbReference type="EMBL" id="JAEPQZ010000004">
    <property type="protein sequence ID" value="KAG2182159.1"/>
    <property type="molecule type" value="Genomic_DNA"/>
</dbReference>
<organism evidence="3 4">
    <name type="scientific">Mortierella isabellina</name>
    <name type="common">Filamentous fungus</name>
    <name type="synonym">Umbelopsis isabellina</name>
    <dbReference type="NCBI Taxonomy" id="91625"/>
    <lineage>
        <taxon>Eukaryota</taxon>
        <taxon>Fungi</taxon>
        <taxon>Fungi incertae sedis</taxon>
        <taxon>Mucoromycota</taxon>
        <taxon>Mucoromycotina</taxon>
        <taxon>Umbelopsidomycetes</taxon>
        <taxon>Umbelopsidales</taxon>
        <taxon>Umbelopsidaceae</taxon>
        <taxon>Umbelopsis</taxon>
    </lineage>
</organism>
<evidence type="ECO:0000313" key="4">
    <source>
        <dbReference type="Proteomes" id="UP000654370"/>
    </source>
</evidence>
<evidence type="ECO:0000256" key="1">
    <source>
        <dbReference type="SAM" id="MobiDB-lite"/>
    </source>
</evidence>
<dbReference type="OrthoDB" id="4093673at2759"/>
<accession>A0A8H7PWY5</accession>
<feature type="region of interest" description="Disordered" evidence="1">
    <location>
        <begin position="52"/>
        <end position="89"/>
    </location>
</feature>
<reference evidence="3" key="1">
    <citation type="submission" date="2020-12" db="EMBL/GenBank/DDBJ databases">
        <title>Metabolic potential, ecology and presence of endohyphal bacteria is reflected in genomic diversity of Mucoromycotina.</title>
        <authorList>
            <person name="Muszewska A."/>
            <person name="Okrasinska A."/>
            <person name="Steczkiewicz K."/>
            <person name="Drgas O."/>
            <person name="Orlowska M."/>
            <person name="Perlinska-Lenart U."/>
            <person name="Aleksandrzak-Piekarczyk T."/>
            <person name="Szatraj K."/>
            <person name="Zielenkiewicz U."/>
            <person name="Pilsyk S."/>
            <person name="Malc E."/>
            <person name="Mieczkowski P."/>
            <person name="Kruszewska J.S."/>
            <person name="Biernat P."/>
            <person name="Pawlowska J."/>
        </authorList>
    </citation>
    <scope>NUCLEOTIDE SEQUENCE</scope>
    <source>
        <strain evidence="3">WA0000067209</strain>
    </source>
</reference>